<dbReference type="AlphaFoldDB" id="A0A3B0Z637"/>
<proteinExistence type="predicted"/>
<evidence type="ECO:0000259" key="2">
    <source>
        <dbReference type="SMART" id="SM01321"/>
    </source>
</evidence>
<protein>
    <recommendedName>
        <fullName evidence="4">Transposase IS200-like domain-containing protein</fullName>
    </recommendedName>
</protein>
<evidence type="ECO:0000259" key="1">
    <source>
        <dbReference type="SMART" id="SM00760"/>
    </source>
</evidence>
<dbReference type="Gene3D" id="3.30.70.1290">
    <property type="entry name" value="Transposase IS200-like"/>
    <property type="match status" value="1"/>
</dbReference>
<dbReference type="GO" id="GO:0005524">
    <property type="term" value="F:ATP binding"/>
    <property type="evidence" value="ECO:0007669"/>
    <property type="project" value="InterPro"/>
</dbReference>
<dbReference type="GO" id="GO:0043565">
    <property type="term" value="F:sequence-specific DNA binding"/>
    <property type="evidence" value="ECO:0007669"/>
    <property type="project" value="InterPro"/>
</dbReference>
<name>A0A3B0Z637_9ZZZZ</name>
<accession>A0A3B0Z637</accession>
<dbReference type="InterPro" id="IPR002686">
    <property type="entry name" value="Transposase_17"/>
</dbReference>
<dbReference type="SMART" id="SM00760">
    <property type="entry name" value="Bac_DnaA_C"/>
    <property type="match status" value="1"/>
</dbReference>
<dbReference type="GO" id="GO:0006275">
    <property type="term" value="P:regulation of DNA replication"/>
    <property type="evidence" value="ECO:0007669"/>
    <property type="project" value="InterPro"/>
</dbReference>
<dbReference type="InterPro" id="IPR010921">
    <property type="entry name" value="Trp_repressor/repl_initiator"/>
</dbReference>
<dbReference type="SMART" id="SM01321">
    <property type="entry name" value="Y1_Tnp"/>
    <property type="match status" value="1"/>
</dbReference>
<dbReference type="InterPro" id="IPR013159">
    <property type="entry name" value="DnaA_C"/>
</dbReference>
<dbReference type="SUPFAM" id="SSF48295">
    <property type="entry name" value="TrpR-like"/>
    <property type="match status" value="1"/>
</dbReference>
<dbReference type="EMBL" id="UOFQ01000108">
    <property type="protein sequence ID" value="VAW88818.1"/>
    <property type="molecule type" value="Genomic_DNA"/>
</dbReference>
<dbReference type="GO" id="GO:0006270">
    <property type="term" value="P:DNA replication initiation"/>
    <property type="evidence" value="ECO:0007669"/>
    <property type="project" value="InterPro"/>
</dbReference>
<dbReference type="PANTHER" id="PTHR34322">
    <property type="entry name" value="TRANSPOSASE, Y1_TNP DOMAIN-CONTAINING"/>
    <property type="match status" value="1"/>
</dbReference>
<evidence type="ECO:0008006" key="4">
    <source>
        <dbReference type="Google" id="ProtNLM"/>
    </source>
</evidence>
<feature type="domain" description="Transposase IS200-like" evidence="2">
    <location>
        <begin position="9"/>
        <end position="123"/>
    </location>
</feature>
<dbReference type="SUPFAM" id="SSF143422">
    <property type="entry name" value="Transposase IS200-like"/>
    <property type="match status" value="1"/>
</dbReference>
<sequence length="327" mass="37561">MSRPLRIEYEHAYYHVMSRGRGRQQIFHDEQYYAAFLKCLEEANTRFGVELHAYCLMGNHYHLLLSTPRGNLGRGMRHINGVYTQRYNRLRKTDGPLFRGRYKAILIDASSYLLPLSRYIHRNPIETRKPLVRNINDYVWSSYPSYVGKATAPAWLTQDVIYGELAATQLKAAYRKYIEQGVDEEIDEFYNKKRQSSIMGDKAFSESAYANAANWDREITRKGIVGPIAAQTIVSQVARHFSCTEQSIYHARRGRGSPNVPRWIAMKLCQDNTGQTLETIGKLFGVNNYCTVSQTVSRLKLLTNKDKTVMSHSLIAMESAARAISRR</sequence>
<dbReference type="PANTHER" id="PTHR34322:SF2">
    <property type="entry name" value="TRANSPOSASE IS200-LIKE DOMAIN-CONTAINING PROTEIN"/>
    <property type="match status" value="1"/>
</dbReference>
<dbReference type="GO" id="GO:0006313">
    <property type="term" value="P:DNA transposition"/>
    <property type="evidence" value="ECO:0007669"/>
    <property type="project" value="InterPro"/>
</dbReference>
<dbReference type="Gene3D" id="1.10.1750.10">
    <property type="match status" value="1"/>
</dbReference>
<dbReference type="Pfam" id="PF01797">
    <property type="entry name" value="Y1_Tnp"/>
    <property type="match status" value="1"/>
</dbReference>
<dbReference type="InterPro" id="IPR036515">
    <property type="entry name" value="Transposase_17_sf"/>
</dbReference>
<evidence type="ECO:0000313" key="3">
    <source>
        <dbReference type="EMBL" id="VAW88818.1"/>
    </source>
</evidence>
<gene>
    <name evidence="3" type="ORF">MNBD_GAMMA17-1283</name>
</gene>
<organism evidence="3">
    <name type="scientific">hydrothermal vent metagenome</name>
    <dbReference type="NCBI Taxonomy" id="652676"/>
    <lineage>
        <taxon>unclassified sequences</taxon>
        <taxon>metagenomes</taxon>
        <taxon>ecological metagenomes</taxon>
    </lineage>
</organism>
<dbReference type="Pfam" id="PF08299">
    <property type="entry name" value="Bac_DnaA_C"/>
    <property type="match status" value="1"/>
</dbReference>
<feature type="domain" description="Chromosomal replication initiator DnaA C-terminal" evidence="1">
    <location>
        <begin position="229"/>
        <end position="299"/>
    </location>
</feature>
<dbReference type="GO" id="GO:0004803">
    <property type="term" value="F:transposase activity"/>
    <property type="evidence" value="ECO:0007669"/>
    <property type="project" value="InterPro"/>
</dbReference>
<reference evidence="3" key="1">
    <citation type="submission" date="2018-06" db="EMBL/GenBank/DDBJ databases">
        <authorList>
            <person name="Zhirakovskaya E."/>
        </authorList>
    </citation>
    <scope>NUCLEOTIDE SEQUENCE</scope>
</reference>